<dbReference type="SUPFAM" id="SSF47979">
    <property type="entry name" value="Iron-dependent repressor protein, dimerization domain"/>
    <property type="match status" value="1"/>
</dbReference>
<dbReference type="InterPro" id="IPR036388">
    <property type="entry name" value="WH-like_DNA-bd_sf"/>
</dbReference>
<comment type="subcellular location">
    <subcellularLocation>
        <location evidence="1">Cytoplasm</location>
    </subcellularLocation>
</comment>
<keyword evidence="3" id="KW-0408">Iron</keyword>
<dbReference type="eggNOG" id="COG1321">
    <property type="taxonomic scope" value="Bacteria"/>
</dbReference>
<dbReference type="PANTHER" id="PTHR33238">
    <property type="entry name" value="IRON (METAL) DEPENDENT REPRESSOR, DTXR FAMILY"/>
    <property type="match status" value="1"/>
</dbReference>
<evidence type="ECO:0000256" key="2">
    <source>
        <dbReference type="ARBA" id="ARBA00011738"/>
    </source>
</evidence>
<dbReference type="SMART" id="SM00899">
    <property type="entry name" value="FeoA"/>
    <property type="match status" value="1"/>
</dbReference>
<accession>A0R805</accession>
<dbReference type="InterPro" id="IPR008988">
    <property type="entry name" value="Transcriptional_repressor_C"/>
</dbReference>
<dbReference type="PANTHER" id="PTHR33238:SF11">
    <property type="entry name" value="TRANSCRIPTIONAL REGULATOR MNTR"/>
    <property type="match status" value="1"/>
</dbReference>
<dbReference type="Proteomes" id="UP000006732">
    <property type="component" value="Plasmid pPRO1"/>
</dbReference>
<dbReference type="Pfam" id="PF04023">
    <property type="entry name" value="FeoA"/>
    <property type="match status" value="1"/>
</dbReference>
<evidence type="ECO:0000259" key="4">
    <source>
        <dbReference type="SMART" id="SM00899"/>
    </source>
</evidence>
<dbReference type="EMBL" id="CP000483">
    <property type="protein sequence ID" value="ABL01271.1"/>
    <property type="molecule type" value="Genomic_DNA"/>
</dbReference>
<sequence length="219" mass="24589">MKTNERIEESLEKLWEQLEENSGGNMLSEILDPEQTASLETLEEKGLIEKFQGGIRFTEAGREEARLAIRRHRLSERLFHDIIETNQDDMEEAACQFEHVVKKEIEEEICRLLGHPETCPHGKPIPPGACCQKARLSGDKFVASLASLKRGEKGVIAYIKAGDSKKLQKLMAMGILPGNPITLTHAFPSFAFTVGYSQYAVDKDMAEAIYVKRAERAMP</sequence>
<proteinExistence type="predicted"/>
<dbReference type="InterPro" id="IPR050536">
    <property type="entry name" value="DtxR_MntR_Metal-Reg"/>
</dbReference>
<reference evidence="5 6" key="1">
    <citation type="submission" date="2006-10" db="EMBL/GenBank/DDBJ databases">
        <title>Complete sequence of plasmid pPRO1 of Pelobacter propionicus DSM 2379.</title>
        <authorList>
            <consortium name="US DOE Joint Genome Institute"/>
            <person name="Copeland A."/>
            <person name="Lucas S."/>
            <person name="Lapidus A."/>
            <person name="Barry K."/>
            <person name="Detter J.C."/>
            <person name="Glavina del Rio T."/>
            <person name="Hammon N."/>
            <person name="Israni S."/>
            <person name="Dalin E."/>
            <person name="Tice H."/>
            <person name="Pitluck S."/>
            <person name="Saunders E."/>
            <person name="Brettin T."/>
            <person name="Bruce D."/>
            <person name="Han C."/>
            <person name="Tapia R."/>
            <person name="Schmutz J."/>
            <person name="Larimer F."/>
            <person name="Land M."/>
            <person name="Hauser L."/>
            <person name="Kyrpides N."/>
            <person name="Kim E."/>
            <person name="Lovley D."/>
            <person name="Richardson P."/>
        </authorList>
    </citation>
    <scope>NUCLEOTIDE SEQUENCE [LARGE SCALE GENOMIC DNA]</scope>
    <source>
        <strain evidence="6">DSM 2379 / NBRC 103807 / OttBd1</strain>
        <plasmid evidence="6">Plasmid pPRO1</plasmid>
    </source>
</reference>
<organism evidence="5 6">
    <name type="scientific">Pelobacter propionicus (strain DSM 2379 / NBRC 103807 / OttBd1)</name>
    <dbReference type="NCBI Taxonomy" id="338966"/>
    <lineage>
        <taxon>Bacteria</taxon>
        <taxon>Pseudomonadati</taxon>
        <taxon>Thermodesulfobacteriota</taxon>
        <taxon>Desulfuromonadia</taxon>
        <taxon>Desulfuromonadales</taxon>
        <taxon>Desulfuromonadaceae</taxon>
        <taxon>Pelobacter</taxon>
    </lineage>
</organism>
<dbReference type="SMART" id="SM00529">
    <property type="entry name" value="HTH_DTXR"/>
    <property type="match status" value="1"/>
</dbReference>
<dbReference type="InterPro" id="IPR038157">
    <property type="entry name" value="FeoA_core_dom"/>
</dbReference>
<dbReference type="Gene3D" id="1.10.10.10">
    <property type="entry name" value="Winged helix-like DNA-binding domain superfamily/Winged helix DNA-binding domain"/>
    <property type="match status" value="1"/>
</dbReference>
<dbReference type="Pfam" id="PF02742">
    <property type="entry name" value="Fe_dep_repr_C"/>
    <property type="match status" value="1"/>
</dbReference>
<dbReference type="HOGENOM" id="CLU_069532_0_1_7"/>
<keyword evidence="5" id="KW-0614">Plasmid</keyword>
<evidence type="ECO:0000313" key="6">
    <source>
        <dbReference type="Proteomes" id="UP000006732"/>
    </source>
</evidence>
<dbReference type="InterPro" id="IPR007167">
    <property type="entry name" value="Fe-transptr_FeoA-like"/>
</dbReference>
<geneLocation type="plasmid" evidence="5 6">
    <name>pPRO1</name>
</geneLocation>
<evidence type="ECO:0000256" key="1">
    <source>
        <dbReference type="ARBA" id="ARBA00004496"/>
    </source>
</evidence>
<dbReference type="OrthoDB" id="9791355at2"/>
<protein>
    <submittedName>
        <fullName evidence="5">Iron (Metal) dependent repressor, DtxR family</fullName>
    </submittedName>
</protein>
<gene>
    <name evidence="5" type="ordered locus">Ppro_3680</name>
</gene>
<keyword evidence="6" id="KW-1185">Reference proteome</keyword>
<dbReference type="InterPro" id="IPR001367">
    <property type="entry name" value="Fe_dep_repressor"/>
</dbReference>
<dbReference type="GO" id="GO:0046914">
    <property type="term" value="F:transition metal ion binding"/>
    <property type="evidence" value="ECO:0007669"/>
    <property type="project" value="InterPro"/>
</dbReference>
<dbReference type="KEGG" id="ppd:Ppro_3680"/>
<dbReference type="Gene3D" id="2.30.30.90">
    <property type="match status" value="1"/>
</dbReference>
<dbReference type="GO" id="GO:0003700">
    <property type="term" value="F:DNA-binding transcription factor activity"/>
    <property type="evidence" value="ECO:0007669"/>
    <property type="project" value="InterPro"/>
</dbReference>
<comment type="subunit">
    <text evidence="2">Homodimer.</text>
</comment>
<dbReference type="eggNOG" id="COG1918">
    <property type="taxonomic scope" value="Bacteria"/>
</dbReference>
<evidence type="ECO:0000256" key="3">
    <source>
        <dbReference type="ARBA" id="ARBA00023004"/>
    </source>
</evidence>
<dbReference type="GO" id="GO:0046983">
    <property type="term" value="F:protein dimerization activity"/>
    <property type="evidence" value="ECO:0007669"/>
    <property type="project" value="InterPro"/>
</dbReference>
<dbReference type="InterPro" id="IPR036421">
    <property type="entry name" value="Fe_dep_repressor_sf"/>
</dbReference>
<evidence type="ECO:0000313" key="5">
    <source>
        <dbReference type="EMBL" id="ABL01271.1"/>
    </source>
</evidence>
<dbReference type="RefSeq" id="WP_011733790.1">
    <property type="nucleotide sequence ID" value="NC_008607.1"/>
</dbReference>
<dbReference type="SUPFAM" id="SSF50037">
    <property type="entry name" value="C-terminal domain of transcriptional repressors"/>
    <property type="match status" value="1"/>
</dbReference>
<dbReference type="GO" id="GO:0005737">
    <property type="term" value="C:cytoplasm"/>
    <property type="evidence" value="ECO:0007669"/>
    <property type="project" value="UniProtKB-SubCell"/>
</dbReference>
<dbReference type="InterPro" id="IPR022689">
    <property type="entry name" value="Iron_dep_repressor"/>
</dbReference>
<name>A0R805_PELPD</name>
<dbReference type="AlphaFoldDB" id="A0R805"/>
<feature type="domain" description="Ferrous iron transporter FeoA-like" evidence="4">
    <location>
        <begin position="143"/>
        <end position="213"/>
    </location>
</feature>